<sequence>MRVCEFGVVPVFARRNVTMYILNFYMHIQFHRLHTQVLMELRTSCVVFITSTGKQIKDLWSEPWRGRRQLYPPFHPNRLLTISKALPPDSTELLSYPPCTHMYILVQTPENDNLSRNGRCEAFDSKVASVIFTTTDTFTETEWKLTKYLSEGEKHQKQNGYCAGSVCGRKEETLREEDDMGTLGLGVKGGKGDNMEKRQK</sequence>
<keyword evidence="3" id="KW-1185">Reference proteome</keyword>
<feature type="region of interest" description="Disordered" evidence="1">
    <location>
        <begin position="173"/>
        <end position="200"/>
    </location>
</feature>
<comment type="caution">
    <text evidence="2">The sequence shown here is derived from an EMBL/GenBank/DDBJ whole genome shotgun (WGS) entry which is preliminary data.</text>
</comment>
<dbReference type="AlphaFoldDB" id="A0AA39J8X3"/>
<name>A0AA39J8X3_9AGAR</name>
<feature type="compositionally biased region" description="Basic and acidic residues" evidence="1">
    <location>
        <begin position="190"/>
        <end position="200"/>
    </location>
</feature>
<reference evidence="2" key="1">
    <citation type="submission" date="2023-06" db="EMBL/GenBank/DDBJ databases">
        <authorList>
            <consortium name="Lawrence Berkeley National Laboratory"/>
            <person name="Ahrendt S."/>
            <person name="Sahu N."/>
            <person name="Indic B."/>
            <person name="Wong-Bajracharya J."/>
            <person name="Merenyi Z."/>
            <person name="Ke H.-M."/>
            <person name="Monk M."/>
            <person name="Kocsube S."/>
            <person name="Drula E."/>
            <person name="Lipzen A."/>
            <person name="Balint B."/>
            <person name="Henrissat B."/>
            <person name="Andreopoulos B."/>
            <person name="Martin F.M."/>
            <person name="Harder C.B."/>
            <person name="Rigling D."/>
            <person name="Ford K.L."/>
            <person name="Foster G.D."/>
            <person name="Pangilinan J."/>
            <person name="Papanicolaou A."/>
            <person name="Barry K."/>
            <person name="LaButti K."/>
            <person name="Viragh M."/>
            <person name="Koriabine M."/>
            <person name="Yan M."/>
            <person name="Riley R."/>
            <person name="Champramary S."/>
            <person name="Plett K.L."/>
            <person name="Tsai I.J."/>
            <person name="Slot J."/>
            <person name="Sipos G."/>
            <person name="Plett J."/>
            <person name="Nagy L.G."/>
            <person name="Grigoriev I.V."/>
        </authorList>
    </citation>
    <scope>NUCLEOTIDE SEQUENCE</scope>
    <source>
        <strain evidence="2">FPL87.14</strain>
    </source>
</reference>
<evidence type="ECO:0000313" key="2">
    <source>
        <dbReference type="EMBL" id="KAK0437625.1"/>
    </source>
</evidence>
<dbReference type="EMBL" id="JAUEPT010000047">
    <property type="protein sequence ID" value="KAK0437625.1"/>
    <property type="molecule type" value="Genomic_DNA"/>
</dbReference>
<organism evidence="2 3">
    <name type="scientific">Armillaria borealis</name>
    <dbReference type="NCBI Taxonomy" id="47425"/>
    <lineage>
        <taxon>Eukaryota</taxon>
        <taxon>Fungi</taxon>
        <taxon>Dikarya</taxon>
        <taxon>Basidiomycota</taxon>
        <taxon>Agaricomycotina</taxon>
        <taxon>Agaricomycetes</taxon>
        <taxon>Agaricomycetidae</taxon>
        <taxon>Agaricales</taxon>
        <taxon>Marasmiineae</taxon>
        <taxon>Physalacriaceae</taxon>
        <taxon>Armillaria</taxon>
    </lineage>
</organism>
<evidence type="ECO:0000256" key="1">
    <source>
        <dbReference type="SAM" id="MobiDB-lite"/>
    </source>
</evidence>
<accession>A0AA39J8X3</accession>
<gene>
    <name evidence="2" type="ORF">EV421DRAFT_1738858</name>
</gene>
<evidence type="ECO:0000313" key="3">
    <source>
        <dbReference type="Proteomes" id="UP001175226"/>
    </source>
</evidence>
<proteinExistence type="predicted"/>
<dbReference type="Proteomes" id="UP001175226">
    <property type="component" value="Unassembled WGS sequence"/>
</dbReference>
<protein>
    <submittedName>
        <fullName evidence="2">Uncharacterized protein</fullName>
    </submittedName>
</protein>